<dbReference type="GO" id="GO:0001732">
    <property type="term" value="P:formation of cytoplasmic translation initiation complex"/>
    <property type="evidence" value="ECO:0007669"/>
    <property type="project" value="UniProtKB-UniRule"/>
</dbReference>
<evidence type="ECO:0000256" key="4">
    <source>
        <dbReference type="ARBA" id="ARBA00022917"/>
    </source>
</evidence>
<dbReference type="Proteomes" id="UP001201980">
    <property type="component" value="Unassembled WGS sequence"/>
</dbReference>
<keyword evidence="3 5" id="KW-0396">Initiation factor</keyword>
<evidence type="ECO:0000259" key="7">
    <source>
        <dbReference type="PROSITE" id="PS50250"/>
    </source>
</evidence>
<dbReference type="PANTHER" id="PTHR15350">
    <property type="entry name" value="COP9 SIGNALOSOME COMPLEX SUBUNIT 7/DENDRITIC CELL PROTEIN GA17"/>
    <property type="match status" value="1"/>
</dbReference>
<keyword evidence="2 5" id="KW-0963">Cytoplasm</keyword>
<evidence type="ECO:0000256" key="6">
    <source>
        <dbReference type="SAM" id="MobiDB-lite"/>
    </source>
</evidence>
<evidence type="ECO:0000313" key="8">
    <source>
        <dbReference type="EMBL" id="KAJ2899754.1"/>
    </source>
</evidence>
<evidence type="ECO:0000256" key="5">
    <source>
        <dbReference type="HAMAP-Rule" id="MF_03012"/>
    </source>
</evidence>
<dbReference type="GO" id="GO:0003743">
    <property type="term" value="F:translation initiation factor activity"/>
    <property type="evidence" value="ECO:0007669"/>
    <property type="project" value="UniProtKB-UniRule"/>
</dbReference>
<dbReference type="GO" id="GO:0033290">
    <property type="term" value="C:eukaryotic 48S preinitiation complex"/>
    <property type="evidence" value="ECO:0007669"/>
    <property type="project" value="UniProtKB-UniRule"/>
</dbReference>
<dbReference type="GO" id="GO:0071541">
    <property type="term" value="C:eukaryotic translation initiation factor 3 complex, eIF3m"/>
    <property type="evidence" value="ECO:0007669"/>
    <property type="project" value="UniProtKB-UniRule"/>
</dbReference>
<dbReference type="PROSITE" id="PS50250">
    <property type="entry name" value="PCI"/>
    <property type="match status" value="1"/>
</dbReference>
<comment type="subunit">
    <text evidence="5">Component of the eukaryotic translation initiation factor 3 (eIF-3) complex.</text>
</comment>
<protein>
    <recommendedName>
        <fullName evidence="5">Eukaryotic translation initiation factor 3 subunit M</fullName>
        <shortName evidence="5">eIF3m</shortName>
    </recommendedName>
</protein>
<dbReference type="HAMAP" id="MF_03012">
    <property type="entry name" value="eIF3m"/>
    <property type="match status" value="1"/>
</dbReference>
<dbReference type="PANTHER" id="PTHR15350:SF2">
    <property type="entry name" value="EUKARYOTIC TRANSLATION INITIATION FACTOR 3 SUBUNIT M"/>
    <property type="match status" value="1"/>
</dbReference>
<feature type="compositionally biased region" description="Basic and acidic residues" evidence="6">
    <location>
        <begin position="485"/>
        <end position="497"/>
    </location>
</feature>
<comment type="caution">
    <text evidence="8">The sequence shown here is derived from an EMBL/GenBank/DDBJ whole genome shotgun (WGS) entry which is preliminary data.</text>
</comment>
<reference evidence="8" key="1">
    <citation type="submission" date="2022-07" db="EMBL/GenBank/DDBJ databases">
        <title>Draft genome sequence of Zalerion maritima ATCC 34329, a (micro)plastics degrading marine fungus.</title>
        <authorList>
            <person name="Paco A."/>
            <person name="Goncalves M.F.M."/>
            <person name="Rocha-Santos T.A.P."/>
            <person name="Alves A."/>
        </authorList>
    </citation>
    <scope>NUCLEOTIDE SEQUENCE</scope>
    <source>
        <strain evidence="8">ATCC 34329</strain>
    </source>
</reference>
<comment type="similarity">
    <text evidence="1">Belongs to the CSN7/EIF3M family. CSN7 subfamily.</text>
</comment>
<dbReference type="GO" id="GO:0016282">
    <property type="term" value="C:eukaryotic 43S preinitiation complex"/>
    <property type="evidence" value="ECO:0007669"/>
    <property type="project" value="UniProtKB-UniRule"/>
</dbReference>
<gene>
    <name evidence="8" type="ORF">MKZ38_002828</name>
</gene>
<organism evidence="8 9">
    <name type="scientific">Zalerion maritima</name>
    <dbReference type="NCBI Taxonomy" id="339359"/>
    <lineage>
        <taxon>Eukaryota</taxon>
        <taxon>Fungi</taxon>
        <taxon>Dikarya</taxon>
        <taxon>Ascomycota</taxon>
        <taxon>Pezizomycotina</taxon>
        <taxon>Sordariomycetes</taxon>
        <taxon>Lulworthiomycetidae</taxon>
        <taxon>Lulworthiales</taxon>
        <taxon>Lulworthiaceae</taxon>
        <taxon>Zalerion</taxon>
    </lineage>
</organism>
<dbReference type="SMART" id="SM00088">
    <property type="entry name" value="PINT"/>
    <property type="match status" value="1"/>
</dbReference>
<evidence type="ECO:0000256" key="3">
    <source>
        <dbReference type="ARBA" id="ARBA00022540"/>
    </source>
</evidence>
<proteinExistence type="inferred from homology"/>
<dbReference type="InterPro" id="IPR045237">
    <property type="entry name" value="COPS7/eIF3m"/>
</dbReference>
<comment type="function">
    <text evidence="5">Component of the eukaryotic translation initiation factor 3 (eIF-3) complex, which is involved in protein synthesis of a specialized repertoire of mRNAs and, together with other initiation factors, stimulates binding of mRNA and methionyl-tRNAi to the 40S ribosome. The eIF-3 complex specifically targets and initiates translation of a subset of mRNAs involved in cell proliferation.</text>
</comment>
<comment type="similarity">
    <text evidence="5">Belongs to the eIF-3 subunit M family.</text>
</comment>
<dbReference type="InterPro" id="IPR027528">
    <property type="entry name" value="eIF3m"/>
</dbReference>
<name>A0AAD5RPQ7_9PEZI</name>
<dbReference type="EMBL" id="JAKWBI020000189">
    <property type="protein sequence ID" value="KAJ2899754.1"/>
    <property type="molecule type" value="Genomic_DNA"/>
</dbReference>
<accession>A0AAD5RPQ7</accession>
<keyword evidence="4 5" id="KW-0648">Protein biosynthesis</keyword>
<evidence type="ECO:0000313" key="9">
    <source>
        <dbReference type="Proteomes" id="UP001201980"/>
    </source>
</evidence>
<keyword evidence="9" id="KW-1185">Reference proteome</keyword>
<dbReference type="InterPro" id="IPR000717">
    <property type="entry name" value="PCI_dom"/>
</dbReference>
<comment type="subcellular location">
    <subcellularLocation>
        <location evidence="5">Cytoplasm</location>
    </subcellularLocation>
</comment>
<sequence>MCDNDKETGATPPVSWGHSAASYPPVQEWPNKPSANIVVLRPFKQRTMAGSTTSEEWCRRNKLMFVEGTFEELAREFAEAIGVVDEVNPLLEQRQNDEVLKKLVVASTALHTMPEAQFQPAYNMLLYLVFESPNYKIFLPKICEHLCSKQVSSSPVNGPLLAIFELQNIFNLLNVDSDMRYNAFGALLRFVKEHGQFEGMKQWIHTMPRWFELWGTKPEDQRILYVKIADTAIASAEQGPDAAQIKSNEQAAYQSLQSAISLYKGDEASSEEAQKLALRVVRMGLLSSHKYTFSELTVLPAVQALADSHPIWNQLLEIFCEQDLEDYVDFLDEHPDFIEKEGLDGDKLQEKMRLLTFTSLAASAQKCEVEYKHVSKALQVPIEEVEVWAIDAIRAGLVEGKLNQKRQIFGVHRATYRVLSEKQWREILTRVNKTKQVLKNIVAVIDKGEKDVDTQLKRDAEEMTKKLNGAGFGSDNRTGGAGGNRRREYQRRQENDD</sequence>
<feature type="region of interest" description="Disordered" evidence="6">
    <location>
        <begin position="463"/>
        <end position="497"/>
    </location>
</feature>
<feature type="domain" description="PCI" evidence="7">
    <location>
        <begin position="248"/>
        <end position="416"/>
    </location>
</feature>
<dbReference type="Pfam" id="PF01399">
    <property type="entry name" value="PCI"/>
    <property type="match status" value="1"/>
</dbReference>
<evidence type="ECO:0000256" key="1">
    <source>
        <dbReference type="ARBA" id="ARBA00008482"/>
    </source>
</evidence>
<dbReference type="AlphaFoldDB" id="A0AAD5RPQ7"/>
<evidence type="ECO:0000256" key="2">
    <source>
        <dbReference type="ARBA" id="ARBA00022490"/>
    </source>
</evidence>